<evidence type="ECO:0000313" key="5">
    <source>
        <dbReference type="Proteomes" id="UP000780801"/>
    </source>
</evidence>
<dbReference type="SUPFAM" id="SSF56300">
    <property type="entry name" value="Metallo-dependent phosphatases"/>
    <property type="match status" value="1"/>
</dbReference>
<dbReference type="Pfam" id="PF00149">
    <property type="entry name" value="Metallophos"/>
    <property type="match status" value="1"/>
</dbReference>
<dbReference type="EMBL" id="JAABOA010003724">
    <property type="protein sequence ID" value="KAF9578368.1"/>
    <property type="molecule type" value="Genomic_DNA"/>
</dbReference>
<dbReference type="PANTHER" id="PTHR46546">
    <property type="entry name" value="SHEWANELLA-LIKE PROTEIN PHOSPHATASE 1"/>
    <property type="match status" value="1"/>
</dbReference>
<dbReference type="AlphaFoldDB" id="A0A9P6FMV5"/>
<gene>
    <name evidence="4" type="ORF">BGW38_005868</name>
</gene>
<dbReference type="OrthoDB" id="5976022at2759"/>
<evidence type="ECO:0000259" key="3">
    <source>
        <dbReference type="Pfam" id="PF00149"/>
    </source>
</evidence>
<dbReference type="InterPro" id="IPR029052">
    <property type="entry name" value="Metallo-depent_PP-like"/>
</dbReference>
<organism evidence="4 5">
    <name type="scientific">Lunasporangiospora selenospora</name>
    <dbReference type="NCBI Taxonomy" id="979761"/>
    <lineage>
        <taxon>Eukaryota</taxon>
        <taxon>Fungi</taxon>
        <taxon>Fungi incertae sedis</taxon>
        <taxon>Mucoromycota</taxon>
        <taxon>Mortierellomycotina</taxon>
        <taxon>Mortierellomycetes</taxon>
        <taxon>Mortierellales</taxon>
        <taxon>Mortierellaceae</taxon>
        <taxon>Lunasporangiospora</taxon>
    </lineage>
</organism>
<comment type="caution">
    <text evidence="4">The sequence shown here is derived from an EMBL/GenBank/DDBJ whole genome shotgun (WGS) entry which is preliminary data.</text>
</comment>
<evidence type="ECO:0000256" key="1">
    <source>
        <dbReference type="SAM" id="MobiDB-lite"/>
    </source>
</evidence>
<feature type="region of interest" description="Disordered" evidence="1">
    <location>
        <begin position="22"/>
        <end position="45"/>
    </location>
</feature>
<name>A0A9P6FMV5_9FUNG</name>
<sequence length="237" mass="26298">MLRPLIFFAIIVVVLIYYRDSSTTPPARTPPPALRPTPAVPVSESLRTSHRRTVAVGDLHSDLAQALAVLRMAGIVDNDSNWSGGSATLVQTGDIVDRGPDTIALYNLFDKLRTQAKEAGGEVVNVFGNHEVMNLGGDLRYVTEEDYASFGGRQKRREAWDVRSGWLGKQIFGQFNITYVHHGHTVFSHGDMEAEWAQLGVEEMNDLAHEAIWNSNYRAPIFQGTGPIWSRSHALLE</sequence>
<keyword evidence="5" id="KW-1185">Reference proteome</keyword>
<dbReference type="Gene3D" id="3.60.21.10">
    <property type="match status" value="1"/>
</dbReference>
<proteinExistence type="predicted"/>
<feature type="non-terminal residue" evidence="4">
    <location>
        <position position="237"/>
    </location>
</feature>
<feature type="signal peptide" evidence="2">
    <location>
        <begin position="1"/>
        <end position="23"/>
    </location>
</feature>
<dbReference type="PANTHER" id="PTHR46546:SF4">
    <property type="entry name" value="SHEWANELLA-LIKE PROTEIN PHOSPHATASE 1"/>
    <property type="match status" value="1"/>
</dbReference>
<dbReference type="InterPro" id="IPR004843">
    <property type="entry name" value="Calcineurin-like_PHP"/>
</dbReference>
<dbReference type="GO" id="GO:0016787">
    <property type="term" value="F:hydrolase activity"/>
    <property type="evidence" value="ECO:0007669"/>
    <property type="project" value="InterPro"/>
</dbReference>
<evidence type="ECO:0000313" key="4">
    <source>
        <dbReference type="EMBL" id="KAF9578368.1"/>
    </source>
</evidence>
<protein>
    <recommendedName>
        <fullName evidence="3">Calcineurin-like phosphoesterase domain-containing protein</fullName>
    </recommendedName>
</protein>
<evidence type="ECO:0000256" key="2">
    <source>
        <dbReference type="SAM" id="SignalP"/>
    </source>
</evidence>
<feature type="chain" id="PRO_5040243297" description="Calcineurin-like phosphoesterase domain-containing protein" evidence="2">
    <location>
        <begin position="24"/>
        <end position="237"/>
    </location>
</feature>
<dbReference type="Proteomes" id="UP000780801">
    <property type="component" value="Unassembled WGS sequence"/>
</dbReference>
<reference evidence="4" key="1">
    <citation type="journal article" date="2020" name="Fungal Divers.">
        <title>Resolving the Mortierellaceae phylogeny through synthesis of multi-gene phylogenetics and phylogenomics.</title>
        <authorList>
            <person name="Vandepol N."/>
            <person name="Liber J."/>
            <person name="Desiro A."/>
            <person name="Na H."/>
            <person name="Kennedy M."/>
            <person name="Barry K."/>
            <person name="Grigoriev I.V."/>
            <person name="Miller A.N."/>
            <person name="O'Donnell K."/>
            <person name="Stajich J.E."/>
            <person name="Bonito G."/>
        </authorList>
    </citation>
    <scope>NUCLEOTIDE SEQUENCE</scope>
    <source>
        <strain evidence="4">KOD1015</strain>
    </source>
</reference>
<keyword evidence="2" id="KW-0732">Signal</keyword>
<feature type="compositionally biased region" description="Pro residues" evidence="1">
    <location>
        <begin position="27"/>
        <end position="39"/>
    </location>
</feature>
<feature type="domain" description="Calcineurin-like phosphoesterase" evidence="3">
    <location>
        <begin position="52"/>
        <end position="212"/>
    </location>
</feature>
<accession>A0A9P6FMV5</accession>